<dbReference type="PROSITE" id="PS01186">
    <property type="entry name" value="EGF_2"/>
    <property type="match status" value="1"/>
</dbReference>
<gene>
    <name evidence="3" type="ORF">ODALV1_LOCUS29641</name>
</gene>
<feature type="domain" description="EGF-like" evidence="2">
    <location>
        <begin position="391"/>
        <end position="404"/>
    </location>
</feature>
<organism evidence="3 4">
    <name type="scientific">Orchesella dallaii</name>
    <dbReference type="NCBI Taxonomy" id="48710"/>
    <lineage>
        <taxon>Eukaryota</taxon>
        <taxon>Metazoa</taxon>
        <taxon>Ecdysozoa</taxon>
        <taxon>Arthropoda</taxon>
        <taxon>Hexapoda</taxon>
        <taxon>Collembola</taxon>
        <taxon>Entomobryomorpha</taxon>
        <taxon>Entomobryoidea</taxon>
        <taxon>Orchesellidae</taxon>
        <taxon>Orchesellinae</taxon>
        <taxon>Orchesella</taxon>
    </lineage>
</organism>
<evidence type="ECO:0000313" key="3">
    <source>
        <dbReference type="EMBL" id="CAL8143507.1"/>
    </source>
</evidence>
<keyword evidence="4" id="KW-1185">Reference proteome</keyword>
<reference evidence="3 4" key="1">
    <citation type="submission" date="2024-08" db="EMBL/GenBank/DDBJ databases">
        <authorList>
            <person name="Cucini C."/>
            <person name="Frati F."/>
        </authorList>
    </citation>
    <scope>NUCLEOTIDE SEQUENCE [LARGE SCALE GENOMIC DNA]</scope>
</reference>
<dbReference type="EMBL" id="CAXLJM020000158">
    <property type="protein sequence ID" value="CAL8143507.1"/>
    <property type="molecule type" value="Genomic_DNA"/>
</dbReference>
<evidence type="ECO:0000259" key="2">
    <source>
        <dbReference type="PROSITE" id="PS01186"/>
    </source>
</evidence>
<feature type="chain" id="PRO_5045040572" description="EGF-like domain-containing protein" evidence="1">
    <location>
        <begin position="24"/>
        <end position="545"/>
    </location>
</feature>
<accession>A0ABP1S491</accession>
<keyword evidence="1" id="KW-0732">Signal</keyword>
<comment type="caution">
    <text evidence="3">The sequence shown here is derived from an EMBL/GenBank/DDBJ whole genome shotgun (WGS) entry which is preliminary data.</text>
</comment>
<dbReference type="SMART" id="SM00181">
    <property type="entry name" value="EGF"/>
    <property type="match status" value="3"/>
</dbReference>
<dbReference type="PANTHER" id="PTHR39069">
    <property type="entry name" value="ECDYSONE-INDUCIBLE GENE E1, ISOFORM A"/>
    <property type="match status" value="1"/>
</dbReference>
<name>A0ABP1S491_9HEXA</name>
<dbReference type="PANTHER" id="PTHR39069:SF8">
    <property type="entry name" value="FI17111P1"/>
    <property type="match status" value="1"/>
</dbReference>
<dbReference type="InterPro" id="IPR000742">
    <property type="entry name" value="EGF"/>
</dbReference>
<evidence type="ECO:0000256" key="1">
    <source>
        <dbReference type="SAM" id="SignalP"/>
    </source>
</evidence>
<evidence type="ECO:0000313" key="4">
    <source>
        <dbReference type="Proteomes" id="UP001642540"/>
    </source>
</evidence>
<sequence length="545" mass="61389">MRESWSISVIFLTLIIFVGFSTAQFRASYGEPCSRSTRCDSRASLTCQNGICNCSMSDIMTFENSRCSVLAGEKCTFTTTDEERSWKEDLLCVANSYCEAGFCTCSPTFYEAANGTCIPKSGYQGHCELDFQCRSDGFFICNLEKKQCECNETISRIYGNIQCRKLVGVQCGLDLQNCVLYASCRLPITARTLDEKVCECDELHYFTDTENTCEFKRWRGETCTDDKQCHPDSNSNPLKWKQLCIDFQVSNFVLAKTTSTKHYCDTTQQVYDRLKGNCVGLVDTKCSNSRECTPAAECRERWHSLVCTCKPEYSKSENRTCLASYGRDCTTAECHEGQGTICKRGKCVCKYENQQEFHHDKCTSYTNAPCDDNIPCFENANCIMKDGIQQCVCRDGFISVDGQCHLSIGKRCEYKYNGEIYESVTNAQLTCDVVGGLQCIKGICQCNTLEHYDNELFRCRGLVGSTCLLDNKGYCTSNAVCLKLRKYAQNGNIGICKCIPDWVPTIDRRCVETRENLSENVGHNENEKYLDNFNGTTTGTTTDSP</sequence>
<proteinExistence type="predicted"/>
<feature type="signal peptide" evidence="1">
    <location>
        <begin position="1"/>
        <end position="23"/>
    </location>
</feature>
<protein>
    <recommendedName>
        <fullName evidence="2">EGF-like domain-containing protein</fullName>
    </recommendedName>
</protein>
<dbReference type="Proteomes" id="UP001642540">
    <property type="component" value="Unassembled WGS sequence"/>
</dbReference>